<dbReference type="eggNOG" id="ENOG502SR4W">
    <property type="taxonomic scope" value="Eukaryota"/>
</dbReference>
<dbReference type="OrthoDB" id="40781at2759"/>
<feature type="signal peptide" evidence="2">
    <location>
        <begin position="1"/>
        <end position="19"/>
    </location>
</feature>
<feature type="region of interest" description="Disordered" evidence="1">
    <location>
        <begin position="109"/>
        <end position="131"/>
    </location>
</feature>
<keyword evidence="4" id="KW-1185">Reference proteome</keyword>
<dbReference type="EMBL" id="AGNL01046299">
    <property type="protein sequence ID" value="EJK48081.1"/>
    <property type="molecule type" value="Genomic_DNA"/>
</dbReference>
<feature type="chain" id="PRO_5003839188" description="RxLR effector protein" evidence="2">
    <location>
        <begin position="20"/>
        <end position="184"/>
    </location>
</feature>
<accession>K0RGM4</accession>
<dbReference type="AlphaFoldDB" id="K0RGM4"/>
<organism evidence="3 4">
    <name type="scientific">Thalassiosira oceanica</name>
    <name type="common">Marine diatom</name>
    <dbReference type="NCBI Taxonomy" id="159749"/>
    <lineage>
        <taxon>Eukaryota</taxon>
        <taxon>Sar</taxon>
        <taxon>Stramenopiles</taxon>
        <taxon>Ochrophyta</taxon>
        <taxon>Bacillariophyta</taxon>
        <taxon>Coscinodiscophyceae</taxon>
        <taxon>Thalassiosirophycidae</taxon>
        <taxon>Thalassiosirales</taxon>
        <taxon>Thalassiosiraceae</taxon>
        <taxon>Thalassiosira</taxon>
    </lineage>
</organism>
<evidence type="ECO:0000313" key="3">
    <source>
        <dbReference type="EMBL" id="EJK48081.1"/>
    </source>
</evidence>
<proteinExistence type="predicted"/>
<comment type="caution">
    <text evidence="3">The sequence shown here is derived from an EMBL/GenBank/DDBJ whole genome shotgun (WGS) entry which is preliminary data.</text>
</comment>
<keyword evidence="2" id="KW-0732">Signal</keyword>
<sequence length="184" mass="19288">MRAVGSIVVVATLVSQSAAFAPVSRNNARASTQVAATPDRREAVANIAKLLGGAVVSSAAEPAFAASNPALGGWRSKKKGGGDGTFKPGKGMKSHESFDELMAASNPALGGWRSKKKGGGDGTFKPGKGMKSHESFDELMAASNPALGGWRSKKKGGRRWHIQAWKGNEGSCLIRRTCIDKQFF</sequence>
<evidence type="ECO:0000256" key="1">
    <source>
        <dbReference type="SAM" id="MobiDB-lite"/>
    </source>
</evidence>
<reference evidence="3 4" key="1">
    <citation type="journal article" date="2012" name="Genome Biol.">
        <title>Genome and low-iron response of an oceanic diatom adapted to chronic iron limitation.</title>
        <authorList>
            <person name="Lommer M."/>
            <person name="Specht M."/>
            <person name="Roy A.S."/>
            <person name="Kraemer L."/>
            <person name="Andreson R."/>
            <person name="Gutowska M.A."/>
            <person name="Wolf J."/>
            <person name="Bergner S.V."/>
            <person name="Schilhabel M.B."/>
            <person name="Klostermeier U.C."/>
            <person name="Beiko R.G."/>
            <person name="Rosenstiel P."/>
            <person name="Hippler M."/>
            <person name="Laroche J."/>
        </authorList>
    </citation>
    <scope>NUCLEOTIDE SEQUENCE [LARGE SCALE GENOMIC DNA]</scope>
    <source>
        <strain evidence="3 4">CCMP1005</strain>
    </source>
</reference>
<protein>
    <recommendedName>
        <fullName evidence="5">RxLR effector protein</fullName>
    </recommendedName>
</protein>
<dbReference type="Proteomes" id="UP000266841">
    <property type="component" value="Unassembled WGS sequence"/>
</dbReference>
<name>K0RGM4_THAOC</name>
<evidence type="ECO:0000313" key="4">
    <source>
        <dbReference type="Proteomes" id="UP000266841"/>
    </source>
</evidence>
<evidence type="ECO:0008006" key="5">
    <source>
        <dbReference type="Google" id="ProtNLM"/>
    </source>
</evidence>
<gene>
    <name evidence="3" type="ORF">THAOC_33156</name>
</gene>
<evidence type="ECO:0000256" key="2">
    <source>
        <dbReference type="SAM" id="SignalP"/>
    </source>
</evidence>